<sequence length="67" mass="7394">MPANPRKTGRRLTQKLMMSAVVGDLHREDTNRLQEAVASRVRIPAKKVIRIISPTFMGAIPQAAKAV</sequence>
<name>A0A645GQK4_9ZZZZ</name>
<reference evidence="1" key="1">
    <citation type="submission" date="2019-08" db="EMBL/GenBank/DDBJ databases">
        <authorList>
            <person name="Kucharzyk K."/>
            <person name="Murdoch R.W."/>
            <person name="Higgins S."/>
            <person name="Loffler F."/>
        </authorList>
    </citation>
    <scope>NUCLEOTIDE SEQUENCE</scope>
</reference>
<evidence type="ECO:0000313" key="1">
    <source>
        <dbReference type="EMBL" id="MPN26244.1"/>
    </source>
</evidence>
<organism evidence="1">
    <name type="scientific">bioreactor metagenome</name>
    <dbReference type="NCBI Taxonomy" id="1076179"/>
    <lineage>
        <taxon>unclassified sequences</taxon>
        <taxon>metagenomes</taxon>
        <taxon>ecological metagenomes</taxon>
    </lineage>
</organism>
<dbReference type="EMBL" id="VSSQ01075705">
    <property type="protein sequence ID" value="MPN26244.1"/>
    <property type="molecule type" value="Genomic_DNA"/>
</dbReference>
<protein>
    <submittedName>
        <fullName evidence="1">Uncharacterized protein</fullName>
    </submittedName>
</protein>
<dbReference type="AlphaFoldDB" id="A0A645GQK4"/>
<proteinExistence type="predicted"/>
<accession>A0A645GQK4</accession>
<gene>
    <name evidence="1" type="ORF">SDC9_173668</name>
</gene>
<comment type="caution">
    <text evidence="1">The sequence shown here is derived from an EMBL/GenBank/DDBJ whole genome shotgun (WGS) entry which is preliminary data.</text>
</comment>